<organism evidence="1">
    <name type="scientific">uncultured bacterium</name>
    <name type="common">gcode 4</name>
    <dbReference type="NCBI Taxonomy" id="1234023"/>
    <lineage>
        <taxon>Bacteria</taxon>
        <taxon>environmental samples</taxon>
    </lineage>
</organism>
<name>K2G1C7_9BACT</name>
<sequence length="40" mass="4736">MHTKITWKLDYETFNSQKGSFDFSHLRNTLSLPAGRQGWH</sequence>
<gene>
    <name evidence="1" type="ORF">ACD_3C00111G0034</name>
</gene>
<comment type="caution">
    <text evidence="1">The sequence shown here is derived from an EMBL/GenBank/DDBJ whole genome shotgun (WGS) entry which is preliminary data.</text>
</comment>
<feature type="non-terminal residue" evidence="1">
    <location>
        <position position="40"/>
    </location>
</feature>
<accession>K2G1C7</accession>
<dbReference type="AlphaFoldDB" id="K2G1C7"/>
<reference evidence="1" key="1">
    <citation type="journal article" date="2012" name="Science">
        <title>Fermentation, hydrogen, and sulfur metabolism in multiple uncultivated bacterial phyla.</title>
        <authorList>
            <person name="Wrighton K.C."/>
            <person name="Thomas B.C."/>
            <person name="Sharon I."/>
            <person name="Miller C.S."/>
            <person name="Castelle C.J."/>
            <person name="VerBerkmoes N.C."/>
            <person name="Wilkins M.J."/>
            <person name="Hettich R.L."/>
            <person name="Lipton M.S."/>
            <person name="Williams K.H."/>
            <person name="Long P.E."/>
            <person name="Banfield J.F."/>
        </authorList>
    </citation>
    <scope>NUCLEOTIDE SEQUENCE [LARGE SCALE GENOMIC DNA]</scope>
</reference>
<evidence type="ECO:0000313" key="1">
    <source>
        <dbReference type="EMBL" id="EKE28017.1"/>
    </source>
</evidence>
<protein>
    <submittedName>
        <fullName evidence="1">Uncharacterized protein</fullName>
    </submittedName>
</protein>
<proteinExistence type="predicted"/>
<dbReference type="EMBL" id="AMFJ01000385">
    <property type="protein sequence ID" value="EKE28017.1"/>
    <property type="molecule type" value="Genomic_DNA"/>
</dbReference>